<name>A0A120CT99_HYPSL</name>
<organism evidence="1 2">
    <name type="scientific">Hyphomicrobium sulfonivorans</name>
    <dbReference type="NCBI Taxonomy" id="121290"/>
    <lineage>
        <taxon>Bacteria</taxon>
        <taxon>Pseudomonadati</taxon>
        <taxon>Pseudomonadota</taxon>
        <taxon>Alphaproteobacteria</taxon>
        <taxon>Hyphomicrobiales</taxon>
        <taxon>Hyphomicrobiaceae</taxon>
        <taxon>Hyphomicrobium</taxon>
    </lineage>
</organism>
<comment type="caution">
    <text evidence="1">The sequence shown here is derived from an EMBL/GenBank/DDBJ whole genome shotgun (WGS) entry which is preliminary data.</text>
</comment>
<gene>
    <name evidence="1" type="ORF">APY04_3344</name>
</gene>
<sequence length="39" mass="4580">MQLRRDRIVAIRLDRSSQRINDLCDVSLQILAQLKELLS</sequence>
<evidence type="ECO:0000313" key="2">
    <source>
        <dbReference type="Proteomes" id="UP000059074"/>
    </source>
</evidence>
<accession>A0A120CT99</accession>
<dbReference type="Proteomes" id="UP000059074">
    <property type="component" value="Unassembled WGS sequence"/>
</dbReference>
<proteinExistence type="predicted"/>
<dbReference type="EMBL" id="LMTR01000093">
    <property type="protein sequence ID" value="KWT64332.1"/>
    <property type="molecule type" value="Genomic_DNA"/>
</dbReference>
<evidence type="ECO:0000313" key="1">
    <source>
        <dbReference type="EMBL" id="KWT64332.1"/>
    </source>
</evidence>
<dbReference type="STRING" id="121290.APY04_3344"/>
<dbReference type="AlphaFoldDB" id="A0A120CT99"/>
<reference evidence="1 2" key="1">
    <citation type="submission" date="2015-10" db="EMBL/GenBank/DDBJ databases">
        <title>Transcriptomic analysis of a linuron degrading triple-species bacterial consortium.</title>
        <authorList>
            <person name="Albers P."/>
        </authorList>
    </citation>
    <scope>NUCLEOTIDE SEQUENCE [LARGE SCALE GENOMIC DNA]</scope>
    <source>
        <strain evidence="1 2">WDL6</strain>
    </source>
</reference>
<protein>
    <submittedName>
        <fullName evidence="1">Uncharacterized protein</fullName>
    </submittedName>
</protein>
<keyword evidence="2" id="KW-1185">Reference proteome</keyword>